<dbReference type="InterPro" id="IPR011012">
    <property type="entry name" value="Longin-like_dom_sf"/>
</dbReference>
<evidence type="ECO:0000256" key="1">
    <source>
        <dbReference type="SAM" id="MobiDB-lite"/>
    </source>
</evidence>
<evidence type="ECO:0000313" key="3">
    <source>
        <dbReference type="EMBL" id="QCD78959.1"/>
    </source>
</evidence>
<feature type="compositionally biased region" description="Polar residues" evidence="1">
    <location>
        <begin position="216"/>
        <end position="230"/>
    </location>
</feature>
<dbReference type="EMBL" id="CP039345">
    <property type="protein sequence ID" value="QCD78959.1"/>
    <property type="molecule type" value="Genomic_DNA"/>
</dbReference>
<evidence type="ECO:0000259" key="2">
    <source>
        <dbReference type="Pfam" id="PF01217"/>
    </source>
</evidence>
<gene>
    <name evidence="3" type="ORF">DEO72_LG1g2596</name>
</gene>
<sequence>MDMVLTLGRADTDVSEETKGTGNTIMHEETQRKLGGSGFDSRDRRKSKYLSYPYTNLRSKQNDLCAETENLKTQCPSRKRGASSFATSPANISSLNAKLGSKRFRKNWYRKFISCNNLSSSPEFMNASMVDVLSGLFSTAVDCMFPVGKESFGLVEQFFCRYRISNYCDEAELATLQVNAQELGKPVGNDLPDTVSKKRKNNKRESAVRRKRKSLSGLSDVNASTSTFDSQMPGKKMKQKRKMEEATLGQQLQNVKTNLIGGSSKYSSTPQTSPNLSCLASEGKTVYKRRKKIKAQENESAQITSVCTDAKKLKCSSLVVDLQFTSPPVPVDIPQRNKSGNKEELLFISTNPGSCVSQKGPIGRINDNSLSVITKAEADTVLVSKTALNNSMEKAAGAGVPHNSLGKAAEANPNTELAVEQTGLNNSMEKAAEKPLNTKLALGEPRQMDSTEMAAEKLLNTKFVVEIPDLNCSGAECNSISTEFDTVNFTSNELKPEKSSLPACSRPIKTAINRRRKDGCESLGNCLLLQFAPVAYIPSKEDLMTTFYRFGPLKTSETQLLKDIGSAQVVFVRSKDAAAAFHSLEQNKFAFGSTLVDYKLHRSSAPCPPVEQLVIPAQPTGFMAMPGLTPTQPTGSMAMPGLTPAQPTGSVAMPGVNPAQPTGSKAIPCLTPTQPTGSMAMPGETPTQPILSMARLGVTPNQPTMAVAMPGVTPTQQTGFTLPMLGETPPSLQDMKQGLQMMESVLENSGGSLSPQMRAKLDSAIKNLMRKKRDNYIDLVDSKDGWYSMDRLLWISPILTVQVFVEINIFEAGHDDEAAIVVGEKRASGRGLNMKVTDSNRCSSFDTSKDKAVFIHYLDLVSRHGKVRLTKWYSPYSQKERSKVCELDLIFNFHKAYYIPDEILIAGELQESSKRIVARLIAAQDSLAETAKEEASSLSNIIAQATK</sequence>
<feature type="domain" description="AP complex mu/sigma subunit" evidence="2">
    <location>
        <begin position="883"/>
        <end position="925"/>
    </location>
</feature>
<dbReference type="Proteomes" id="UP000501690">
    <property type="component" value="Linkage Group LG1"/>
</dbReference>
<feature type="region of interest" description="Disordered" evidence="1">
    <location>
        <begin position="184"/>
        <end position="235"/>
    </location>
</feature>
<dbReference type="PANTHER" id="PTHR35491">
    <property type="entry name" value="OS12G0638500-LIKE PROTEIN"/>
    <property type="match status" value="1"/>
</dbReference>
<dbReference type="SUPFAM" id="SSF64356">
    <property type="entry name" value="SNARE-like"/>
    <property type="match status" value="1"/>
</dbReference>
<dbReference type="PANTHER" id="PTHR35491:SF12">
    <property type="entry name" value="RRM DOMAIN-CONTAINING PROTEIN"/>
    <property type="match status" value="1"/>
</dbReference>
<name>A0A4D6KUM3_VIGUN</name>
<reference evidence="3 4" key="1">
    <citation type="submission" date="2019-04" db="EMBL/GenBank/DDBJ databases">
        <title>An improved genome assembly and genetic linkage map for asparagus bean, Vigna unguiculata ssp. sesquipedialis.</title>
        <authorList>
            <person name="Xia Q."/>
            <person name="Zhang R."/>
            <person name="Dong Y."/>
        </authorList>
    </citation>
    <scope>NUCLEOTIDE SEQUENCE [LARGE SCALE GENOMIC DNA]</scope>
    <source>
        <tissue evidence="3">Leaf</tissue>
    </source>
</reference>
<organism evidence="3 4">
    <name type="scientific">Vigna unguiculata</name>
    <name type="common">Cowpea</name>
    <dbReference type="NCBI Taxonomy" id="3917"/>
    <lineage>
        <taxon>Eukaryota</taxon>
        <taxon>Viridiplantae</taxon>
        <taxon>Streptophyta</taxon>
        <taxon>Embryophyta</taxon>
        <taxon>Tracheophyta</taxon>
        <taxon>Spermatophyta</taxon>
        <taxon>Magnoliopsida</taxon>
        <taxon>eudicotyledons</taxon>
        <taxon>Gunneridae</taxon>
        <taxon>Pentapetalae</taxon>
        <taxon>rosids</taxon>
        <taxon>fabids</taxon>
        <taxon>Fabales</taxon>
        <taxon>Fabaceae</taxon>
        <taxon>Papilionoideae</taxon>
        <taxon>50 kb inversion clade</taxon>
        <taxon>NPAAA clade</taxon>
        <taxon>indigoferoid/millettioid clade</taxon>
        <taxon>Phaseoleae</taxon>
        <taxon>Vigna</taxon>
    </lineage>
</organism>
<evidence type="ECO:0000313" key="4">
    <source>
        <dbReference type="Proteomes" id="UP000501690"/>
    </source>
</evidence>
<feature type="compositionally biased region" description="Basic and acidic residues" evidence="1">
    <location>
        <begin position="10"/>
        <end position="19"/>
    </location>
</feature>
<dbReference type="Pfam" id="PF01217">
    <property type="entry name" value="Clat_adaptor_s"/>
    <property type="match status" value="1"/>
</dbReference>
<proteinExistence type="predicted"/>
<protein>
    <submittedName>
        <fullName evidence="3">AP-1 complex subunit sigma 1/2</fullName>
    </submittedName>
</protein>
<dbReference type="AlphaFoldDB" id="A0A4D6KUM3"/>
<dbReference type="InterPro" id="IPR022775">
    <property type="entry name" value="AP_mu_sigma_su"/>
</dbReference>
<accession>A0A4D6KUM3</accession>
<keyword evidence="4" id="KW-1185">Reference proteome</keyword>
<dbReference type="Gene3D" id="3.30.450.60">
    <property type="match status" value="1"/>
</dbReference>
<feature type="region of interest" description="Disordered" evidence="1">
    <location>
        <begin position="1"/>
        <end position="24"/>
    </location>
</feature>